<dbReference type="RefSeq" id="WP_168146534.1">
    <property type="nucleotide sequence ID" value="NZ_JAAVXB010000001.1"/>
</dbReference>
<protein>
    <submittedName>
        <fullName evidence="4">SDR family NAD(P)-dependent oxidoreductase</fullName>
    </submittedName>
</protein>
<evidence type="ECO:0000256" key="1">
    <source>
        <dbReference type="ARBA" id="ARBA00006484"/>
    </source>
</evidence>
<dbReference type="Proteomes" id="UP000653472">
    <property type="component" value="Unassembled WGS sequence"/>
</dbReference>
<dbReference type="Gene3D" id="3.40.50.720">
    <property type="entry name" value="NAD(P)-binding Rossmann-like Domain"/>
    <property type="match status" value="1"/>
</dbReference>
<dbReference type="PRINTS" id="PR00081">
    <property type="entry name" value="GDHRDH"/>
</dbReference>
<evidence type="ECO:0000313" key="5">
    <source>
        <dbReference type="Proteomes" id="UP000653472"/>
    </source>
</evidence>
<dbReference type="InterPro" id="IPR036291">
    <property type="entry name" value="NAD(P)-bd_dom_sf"/>
</dbReference>
<dbReference type="PRINTS" id="PR00080">
    <property type="entry name" value="SDRFAMILY"/>
</dbReference>
<keyword evidence="2" id="KW-0560">Oxidoreductase</keyword>
<comment type="caution">
    <text evidence="4">The sequence shown here is derived from an EMBL/GenBank/DDBJ whole genome shotgun (WGS) entry which is preliminary data.</text>
</comment>
<evidence type="ECO:0000256" key="2">
    <source>
        <dbReference type="ARBA" id="ARBA00023002"/>
    </source>
</evidence>
<dbReference type="PANTHER" id="PTHR24322:SF736">
    <property type="entry name" value="RETINOL DEHYDROGENASE 10"/>
    <property type="match status" value="1"/>
</dbReference>
<sequence>MDKVTGKKVLITGAAMGMGKLYAQYAASEGAQTIVLWDINADALEATAAELRAQCQQVITQVVDVSKYEAIAAAAAEVRAQVGTLDVLINNAGIIRGKYFWEHDPQKDIEMTMAINAMAPMYIAREFLPDMIADASTERRIVNIASAAGLVSNPRMSVYCASKWSCTGWSDSLRLELEQAGYRHLKVLTVNPTYISTGMFEGAKPMLMTPLMTPEFVTTRVWQGMKRGTPRLILPWTVYLSNALKGLLPIRLFDWLADHVFGVYHSMDSFKDNKRG</sequence>
<proteinExistence type="inferred from homology"/>
<dbReference type="InterPro" id="IPR002347">
    <property type="entry name" value="SDR_fam"/>
</dbReference>
<gene>
    <name evidence="4" type="ORF">G7Y82_03185</name>
</gene>
<dbReference type="Pfam" id="PF00106">
    <property type="entry name" value="adh_short"/>
    <property type="match status" value="1"/>
</dbReference>
<organism evidence="4 5">
    <name type="scientific">Solimonas marina</name>
    <dbReference type="NCBI Taxonomy" id="2714601"/>
    <lineage>
        <taxon>Bacteria</taxon>
        <taxon>Pseudomonadati</taxon>
        <taxon>Pseudomonadota</taxon>
        <taxon>Gammaproteobacteria</taxon>
        <taxon>Nevskiales</taxon>
        <taxon>Nevskiaceae</taxon>
        <taxon>Solimonas</taxon>
    </lineage>
</organism>
<dbReference type="GO" id="GO:0016616">
    <property type="term" value="F:oxidoreductase activity, acting on the CH-OH group of donors, NAD or NADP as acceptor"/>
    <property type="evidence" value="ECO:0007669"/>
    <property type="project" value="TreeGrafter"/>
</dbReference>
<reference evidence="4" key="1">
    <citation type="submission" date="2020-03" db="EMBL/GenBank/DDBJ databases">
        <title>Solimonas marina sp. nov., isolated from deep seawater of the Pacific Ocean.</title>
        <authorList>
            <person name="Liu X."/>
            <person name="Lai Q."/>
            <person name="Sun F."/>
            <person name="Gai Y."/>
            <person name="Li G."/>
            <person name="Shao Z."/>
        </authorList>
    </citation>
    <scope>NUCLEOTIDE SEQUENCE</scope>
    <source>
        <strain evidence="4">C16B3</strain>
    </source>
</reference>
<keyword evidence="5" id="KW-1185">Reference proteome</keyword>
<dbReference type="PANTHER" id="PTHR24322">
    <property type="entry name" value="PKSB"/>
    <property type="match status" value="1"/>
</dbReference>
<evidence type="ECO:0000256" key="3">
    <source>
        <dbReference type="RuleBase" id="RU000363"/>
    </source>
</evidence>
<accession>A0A970B543</accession>
<evidence type="ECO:0000313" key="4">
    <source>
        <dbReference type="EMBL" id="NKF21308.1"/>
    </source>
</evidence>
<comment type="similarity">
    <text evidence="1 3">Belongs to the short-chain dehydrogenases/reductases (SDR) family.</text>
</comment>
<name>A0A970B543_9GAMM</name>
<dbReference type="EMBL" id="JAAVXB010000001">
    <property type="protein sequence ID" value="NKF21308.1"/>
    <property type="molecule type" value="Genomic_DNA"/>
</dbReference>
<dbReference type="SUPFAM" id="SSF51735">
    <property type="entry name" value="NAD(P)-binding Rossmann-fold domains"/>
    <property type="match status" value="1"/>
</dbReference>
<dbReference type="AlphaFoldDB" id="A0A970B543"/>